<evidence type="ECO:0000313" key="1">
    <source>
        <dbReference type="EMBL" id="GEE02165.1"/>
    </source>
</evidence>
<dbReference type="InterPro" id="IPR018561">
    <property type="entry name" value="AosR"/>
</dbReference>
<reference evidence="2" key="1">
    <citation type="submission" date="2019-06" db="EMBL/GenBank/DDBJ databases">
        <title>Gordonia isolated from sludge of a wastewater treatment plant.</title>
        <authorList>
            <person name="Tamura T."/>
            <person name="Aoyama K."/>
            <person name="Kang Y."/>
            <person name="Saito S."/>
            <person name="Akiyama N."/>
            <person name="Yazawa K."/>
            <person name="Gonoi T."/>
            <person name="Mikami Y."/>
        </authorList>
    </citation>
    <scope>NUCLEOTIDE SEQUENCE [LARGE SCALE GENOMIC DNA]</scope>
    <source>
        <strain evidence="2">NBRC 107696</strain>
    </source>
</reference>
<evidence type="ECO:0000313" key="2">
    <source>
        <dbReference type="Proteomes" id="UP000444960"/>
    </source>
</evidence>
<proteinExistence type="predicted"/>
<protein>
    <recommendedName>
        <fullName evidence="3">DUF2017 domain-containing protein</fullName>
    </recommendedName>
</protein>
<dbReference type="AlphaFoldDB" id="A0A7I9VA23"/>
<organism evidence="1 2">
    <name type="scientific">Gordonia spumicola</name>
    <dbReference type="NCBI Taxonomy" id="589161"/>
    <lineage>
        <taxon>Bacteria</taxon>
        <taxon>Bacillati</taxon>
        <taxon>Actinomycetota</taxon>
        <taxon>Actinomycetes</taxon>
        <taxon>Mycobacteriales</taxon>
        <taxon>Gordoniaceae</taxon>
        <taxon>Gordonia</taxon>
    </lineage>
</organism>
<dbReference type="RefSeq" id="WP_161895916.1">
    <property type="nucleotide sequence ID" value="NZ_BJOV01000005.1"/>
</dbReference>
<evidence type="ECO:0008006" key="3">
    <source>
        <dbReference type="Google" id="ProtNLM"/>
    </source>
</evidence>
<keyword evidence="2" id="KW-1185">Reference proteome</keyword>
<sequence>MRTWRRTGSGADVRICSNLESYECQLLASMIESITEILTERIDSAPRDELSAMTGIATGHTTAPADVTLGRLLPDFHRPDQEPELTAASLSSDLNGGLRSVNEPKIIDAKLEAAATVLDTLPPGGGDIRLTEAEADRWLAALTDVRLALGAMLGIDDQPMRLAPDHPQAAHRDVYDWLSVVQGLLVEALMADEWTQSEWDSVE</sequence>
<comment type="caution">
    <text evidence="1">The sequence shown here is derived from an EMBL/GenBank/DDBJ whole genome shotgun (WGS) entry which is preliminary data.</text>
</comment>
<dbReference type="Pfam" id="PF09438">
    <property type="entry name" value="DUF2017"/>
    <property type="match status" value="1"/>
</dbReference>
<gene>
    <name evidence="1" type="ORF">nbrc107696_26110</name>
</gene>
<dbReference type="OrthoDB" id="3268479at2"/>
<dbReference type="Proteomes" id="UP000444960">
    <property type="component" value="Unassembled WGS sequence"/>
</dbReference>
<accession>A0A7I9VA23</accession>
<name>A0A7I9VA23_9ACTN</name>
<dbReference type="EMBL" id="BJOV01000005">
    <property type="protein sequence ID" value="GEE02165.1"/>
    <property type="molecule type" value="Genomic_DNA"/>
</dbReference>